<protein>
    <submittedName>
        <fullName evidence="1">Outer membrane usher protein PefC</fullName>
    </submittedName>
</protein>
<name>A0A659RZV3_SALET</name>
<sequence>RRGPAGPPDDDSDQAGGVVAASSGYGLAGLTLRTGGVFNQDWQGASAGAVLGLGFLGAVSADGAYAAATCRAGSRSGSEGVLAG</sequence>
<proteinExistence type="predicted"/>
<dbReference type="Proteomes" id="UP000297989">
    <property type="component" value="Unassembled WGS sequence"/>
</dbReference>
<feature type="non-terminal residue" evidence="1">
    <location>
        <position position="1"/>
    </location>
</feature>
<organism evidence="1 2">
    <name type="scientific">Salmonella enterica subsp. enterica serovar Poona</name>
    <dbReference type="NCBI Taxonomy" id="436295"/>
    <lineage>
        <taxon>Bacteria</taxon>
        <taxon>Pseudomonadati</taxon>
        <taxon>Pseudomonadota</taxon>
        <taxon>Gammaproteobacteria</taxon>
        <taxon>Enterobacterales</taxon>
        <taxon>Enterobacteriaceae</taxon>
        <taxon>Salmonella</taxon>
    </lineage>
</organism>
<accession>A0A659RZV3</accession>
<comment type="caution">
    <text evidence="1">The sequence shown here is derived from an EMBL/GenBank/DDBJ whole genome shotgun (WGS) entry which is preliminary data.</text>
</comment>
<dbReference type="AlphaFoldDB" id="A0A659RZV3"/>
<evidence type="ECO:0000313" key="2">
    <source>
        <dbReference type="Proteomes" id="UP000297989"/>
    </source>
</evidence>
<reference evidence="1 2" key="1">
    <citation type="submission" date="2018-03" db="EMBL/GenBank/DDBJ databases">
        <title>Non-Typhoidal Salmonella genome sequencing and assembly.</title>
        <authorList>
            <person name="Matchawe C."/>
        </authorList>
    </citation>
    <scope>NUCLEOTIDE SEQUENCE [LARGE SCALE GENOMIC DNA]</scope>
    <source>
        <strain evidence="1 2">8EV</strain>
    </source>
</reference>
<dbReference type="EMBL" id="PYKK01002023">
    <property type="protein sequence ID" value="TGD08715.1"/>
    <property type="molecule type" value="Genomic_DNA"/>
</dbReference>
<evidence type="ECO:0000313" key="1">
    <source>
        <dbReference type="EMBL" id="TGD08715.1"/>
    </source>
</evidence>
<gene>
    <name evidence="1" type="ORF">C9F10_30255</name>
</gene>
<feature type="non-terminal residue" evidence="1">
    <location>
        <position position="84"/>
    </location>
</feature>